<protein>
    <submittedName>
        <fullName evidence="3">RNA-binding protein</fullName>
    </submittedName>
</protein>
<dbReference type="Pfam" id="PF01479">
    <property type="entry name" value="S4"/>
    <property type="match status" value="1"/>
</dbReference>
<dbReference type="SUPFAM" id="SSF55174">
    <property type="entry name" value="Alpha-L RNA-binding motif"/>
    <property type="match status" value="1"/>
</dbReference>
<dbReference type="SMART" id="SM00363">
    <property type="entry name" value="S4"/>
    <property type="match status" value="1"/>
</dbReference>
<dbReference type="Pfam" id="PF17774">
    <property type="entry name" value="YlmH_RBD"/>
    <property type="match status" value="1"/>
</dbReference>
<dbReference type="InterPro" id="IPR036986">
    <property type="entry name" value="S4_RNA-bd_sf"/>
</dbReference>
<dbReference type="Gene3D" id="3.30.1370.160">
    <property type="match status" value="1"/>
</dbReference>
<proteinExistence type="predicted"/>
<accession>A0A5C8P1W9</accession>
<dbReference type="GO" id="GO:0003723">
    <property type="term" value="F:RNA binding"/>
    <property type="evidence" value="ECO:0007669"/>
    <property type="project" value="UniProtKB-KW"/>
</dbReference>
<dbReference type="PROSITE" id="PS50889">
    <property type="entry name" value="S4"/>
    <property type="match status" value="1"/>
</dbReference>
<sequence length="258" mass="30093">MSVYEHFRKEEQPFIDQVLSWKEIVERTYEEKLTDFLDPRERKIVHMLIPTSDDALQVKHDGGGKYTERTRVIIAPFYSLIQKDDFQLTLLEATYPTKFVTLSHRDVLGAFLSLGLVRDKLGDIYVDNGKIQMIVATEIANFVRMNFTQIKQARVTFCEKTFTEWIENKPNWIESNQTVSSLRLDNVVKEIYNISRKLAVEAIKKQLIKVNFKVVDDAKFILGEDDLISFRRKGRSKLVEINGQTKKGKWRITTAKLK</sequence>
<dbReference type="AlphaFoldDB" id="A0A5C8P1W9"/>
<dbReference type="Gene3D" id="3.10.290.10">
    <property type="entry name" value="RNA-binding S4 domain"/>
    <property type="match status" value="1"/>
</dbReference>
<feature type="domain" description="RNA-binding S4" evidence="2">
    <location>
        <begin position="182"/>
        <end position="244"/>
    </location>
</feature>
<dbReference type="InterPro" id="IPR048443">
    <property type="entry name" value="RqcP2_N"/>
</dbReference>
<dbReference type="Proteomes" id="UP000321574">
    <property type="component" value="Unassembled WGS sequence"/>
</dbReference>
<evidence type="ECO:0000256" key="1">
    <source>
        <dbReference type="PROSITE-ProRule" id="PRU00182"/>
    </source>
</evidence>
<dbReference type="InterPro" id="IPR012677">
    <property type="entry name" value="Nucleotide-bd_a/b_plait_sf"/>
</dbReference>
<dbReference type="OrthoDB" id="9812787at2"/>
<dbReference type="Gene3D" id="3.30.70.330">
    <property type="match status" value="1"/>
</dbReference>
<comment type="caution">
    <text evidence="3">The sequence shown here is derived from an EMBL/GenBank/DDBJ whole genome shotgun (WGS) entry which is preliminary data.</text>
</comment>
<gene>
    <name evidence="3" type="ORF">FHP05_00925</name>
</gene>
<reference evidence="3 4" key="1">
    <citation type="submission" date="2019-06" db="EMBL/GenBank/DDBJ databases">
        <title>Cerasibacillus sp. nov., isolated from maize field.</title>
        <authorList>
            <person name="Lin S.-Y."/>
            <person name="Tsai C.-F."/>
            <person name="Young C.-C."/>
        </authorList>
    </citation>
    <scope>NUCLEOTIDE SEQUENCE [LARGE SCALE GENOMIC DNA]</scope>
    <source>
        <strain evidence="3 4">CC-CFT480</strain>
    </source>
</reference>
<evidence type="ECO:0000313" key="3">
    <source>
        <dbReference type="EMBL" id="TXL67609.1"/>
    </source>
</evidence>
<dbReference type="InterPro" id="IPR002942">
    <property type="entry name" value="S4_RNA-bd"/>
</dbReference>
<dbReference type="InterPro" id="IPR040591">
    <property type="entry name" value="RqcP2_RBD"/>
</dbReference>
<dbReference type="CDD" id="cd00165">
    <property type="entry name" value="S4"/>
    <property type="match status" value="1"/>
</dbReference>
<evidence type="ECO:0000259" key="2">
    <source>
        <dbReference type="SMART" id="SM00363"/>
    </source>
</evidence>
<dbReference type="RefSeq" id="WP_147665185.1">
    <property type="nucleotide sequence ID" value="NZ_VDUW01000001.1"/>
</dbReference>
<keyword evidence="1" id="KW-0694">RNA-binding</keyword>
<keyword evidence="4" id="KW-1185">Reference proteome</keyword>
<dbReference type="Pfam" id="PF21278">
    <property type="entry name" value="YlmH_1st"/>
    <property type="match status" value="1"/>
</dbReference>
<organism evidence="3 4">
    <name type="scientific">Cerasibacillus terrae</name>
    <dbReference type="NCBI Taxonomy" id="2498845"/>
    <lineage>
        <taxon>Bacteria</taxon>
        <taxon>Bacillati</taxon>
        <taxon>Bacillota</taxon>
        <taxon>Bacilli</taxon>
        <taxon>Bacillales</taxon>
        <taxon>Bacillaceae</taxon>
        <taxon>Cerasibacillus</taxon>
    </lineage>
</organism>
<name>A0A5C8P1W9_9BACI</name>
<dbReference type="EMBL" id="VDUW01000001">
    <property type="protein sequence ID" value="TXL67609.1"/>
    <property type="molecule type" value="Genomic_DNA"/>
</dbReference>
<evidence type="ECO:0000313" key="4">
    <source>
        <dbReference type="Proteomes" id="UP000321574"/>
    </source>
</evidence>